<feature type="compositionally biased region" description="Polar residues" evidence="1">
    <location>
        <begin position="285"/>
        <end position="300"/>
    </location>
</feature>
<organism evidence="2 3">
    <name type="scientific">Cladophialophora carrionii</name>
    <dbReference type="NCBI Taxonomy" id="86049"/>
    <lineage>
        <taxon>Eukaryota</taxon>
        <taxon>Fungi</taxon>
        <taxon>Dikarya</taxon>
        <taxon>Ascomycota</taxon>
        <taxon>Pezizomycotina</taxon>
        <taxon>Eurotiomycetes</taxon>
        <taxon>Chaetothyriomycetidae</taxon>
        <taxon>Chaetothyriales</taxon>
        <taxon>Herpotrichiellaceae</taxon>
        <taxon>Cladophialophora</taxon>
    </lineage>
</organism>
<feature type="compositionally biased region" description="Low complexity" evidence="1">
    <location>
        <begin position="967"/>
        <end position="978"/>
    </location>
</feature>
<feature type="compositionally biased region" description="Polar residues" evidence="1">
    <location>
        <begin position="755"/>
        <end position="765"/>
    </location>
</feature>
<comment type="caution">
    <text evidence="2">The sequence shown here is derived from an EMBL/GenBank/DDBJ whole genome shotgun (WGS) entry which is preliminary data.</text>
</comment>
<feature type="compositionally biased region" description="Polar residues" evidence="1">
    <location>
        <begin position="650"/>
        <end position="659"/>
    </location>
</feature>
<feature type="compositionally biased region" description="Polar residues" evidence="1">
    <location>
        <begin position="866"/>
        <end position="877"/>
    </location>
</feature>
<feature type="compositionally biased region" description="Basic and acidic residues" evidence="1">
    <location>
        <begin position="634"/>
        <end position="648"/>
    </location>
</feature>
<feature type="compositionally biased region" description="Polar residues" evidence="1">
    <location>
        <begin position="429"/>
        <end position="442"/>
    </location>
</feature>
<feature type="region of interest" description="Disordered" evidence="1">
    <location>
        <begin position="358"/>
        <end position="528"/>
    </location>
</feature>
<dbReference type="AlphaFoldDB" id="A0A1C1D0C1"/>
<dbReference type="VEuPathDB" id="FungiDB:G647_02538"/>
<name>A0A1C1D0C1_9EURO</name>
<sequence length="1282" mass="141663">MLRSPSIASQYRDDLSSPDPLATSLNDEHNIGIGACGSRKPARQRPSTAKIKNTERHTKSSSHSNEAFPSSPFCAVSEQHLSPWKIRVTVEAEPENADMEGNNPMTGARTRTTEISLQNNPSRTDDAKSPARGRKPHANTKRGATPERTGRNSSRSRRQSVTDLDIIPLGDDSERDDWLKQKKSPRKRRSPRKNATAADTGAQSSSSKSKSNNAQSDSRPDTDVEGGDATGEPGPAWGSEAAMPEKLELHQTLVRPRGVSTSSNYSEGRTGQDSIANERIRISAHQAQLQARKVSANSAMSYPTPSPTSSYHGDSDEVEKSLGEEPAANHGSEVFDTMLESEGFTMIDLDTLPSVKRYLSSPSEERAAAGSGTAQMHSLTTMGHPTPPTKNDIRASLSPIPEQAVAYPTLRVDESDISSTVPSSPPTSEQNGSLLKASSSSRPGLMRKVTPQPYSSPKHVSPPKHQPRRTPQHQHRASAGALFAGIALQEIMSPGPSTEKALPRENILTSQPPTSHGQDALFNGFDSGTQRELRAGLRFGEELAKRQVSELPAQSTASGSREKTNTGSDRSSTHERVESRSGDRSRRTHQEPPANGAETYSNSSLNSTQVMENAPQTPQNQDSQPSESFILDTQARREREWQLEREAVSRQIQEASESQVIVIDSDSEVEEWPTRPREESGIRSRLDDEAGDETDIWLAEAKSSSSPPRGGTNDLFTRSEQRKQQERAKETVERPRRSLIPSPWKRGEDVEVPHEQSTFLSTNMDEASGLMAYQGPENNVRFGASQIQRQQLRQRSNSGKFDIDLMAGTPKKDAVEEESVDESRNHDVDEDDREAQPRDDSGGGYHEEPSVSITHEELYENDKSTDGTSDLSEVTSSPPQPVKIPVNFNDSSISLSTPQPQRQTSAAQRPSFDAQEAGSPPRPPTPRSAMKGSRESMAFSRPDTPTMIRRVIFSGRSRGVDVDGQESSFSMRSSSDDTSFGDEVGRQLRQELHAAEAEPAKPHPLRQQIEIEEGGHQVVASRENPSQKQTPSTKPNQGWGSWIWGPKQKLDNSFQPEGQCKSNHAPNSKSKPTSASSTSSKEAVTQQQHRDQHPEAEWQRTKSSVPSSARPSHSVSNIDQTDLPLPSYLLAPSYPSDPLRSTRTPLSTTGEFTNTHFRTLHIIYRKSLRPKFHPPPRDQIRDEVWALRGKQMIVDETKNGHIKGEFVWTVGDGEVEVLERFMQECEFSMGWYAGRQVSERPTAAREVTWGWTAEELCERLCRIVVGEVVREEERKVKKERES</sequence>
<feature type="compositionally biased region" description="Low complexity" evidence="1">
    <location>
        <begin position="301"/>
        <end position="311"/>
    </location>
</feature>
<feature type="compositionally biased region" description="Basic residues" evidence="1">
    <location>
        <begin position="461"/>
        <end position="476"/>
    </location>
</feature>
<feature type="region of interest" description="Disordered" evidence="1">
    <location>
        <begin position="1"/>
        <end position="71"/>
    </location>
</feature>
<feature type="compositionally biased region" description="Basic residues" evidence="1">
    <location>
        <begin position="131"/>
        <end position="140"/>
    </location>
</feature>
<dbReference type="STRING" id="86049.A0A1C1D0C1"/>
<evidence type="ECO:0008006" key="4">
    <source>
        <dbReference type="Google" id="ProtNLM"/>
    </source>
</evidence>
<feature type="region of interest" description="Disordered" evidence="1">
    <location>
        <begin position="786"/>
        <end position="1122"/>
    </location>
</feature>
<feature type="compositionally biased region" description="Basic and acidic residues" evidence="1">
    <location>
        <begin position="717"/>
        <end position="736"/>
    </location>
</feature>
<feature type="compositionally biased region" description="Basic and acidic residues" evidence="1">
    <location>
        <begin position="745"/>
        <end position="754"/>
    </location>
</feature>
<protein>
    <recommendedName>
        <fullName evidence="4">AT DNA binding protein</fullName>
    </recommendedName>
</protein>
<feature type="compositionally biased region" description="Basic residues" evidence="1">
    <location>
        <begin position="181"/>
        <end position="192"/>
    </location>
</feature>
<feature type="compositionally biased region" description="Polar residues" evidence="1">
    <location>
        <begin position="1051"/>
        <end position="1064"/>
    </location>
</feature>
<feature type="compositionally biased region" description="Basic and acidic residues" evidence="1">
    <location>
        <begin position="834"/>
        <end position="865"/>
    </location>
</feature>
<feature type="compositionally biased region" description="Polar residues" evidence="1">
    <location>
        <begin position="372"/>
        <end position="383"/>
    </location>
</feature>
<feature type="compositionally biased region" description="Polar residues" evidence="1">
    <location>
        <begin position="103"/>
        <end position="122"/>
    </location>
</feature>
<feature type="compositionally biased region" description="Low complexity" evidence="1">
    <location>
        <begin position="418"/>
        <end position="428"/>
    </location>
</feature>
<feature type="region of interest" description="Disordered" evidence="1">
    <location>
        <begin position="87"/>
        <end position="333"/>
    </location>
</feature>
<dbReference type="Proteomes" id="UP000094526">
    <property type="component" value="Unassembled WGS sequence"/>
</dbReference>
<dbReference type="eggNOG" id="ENOG502SYJI">
    <property type="taxonomic scope" value="Eukaryota"/>
</dbReference>
<feature type="compositionally biased region" description="Polar residues" evidence="1">
    <location>
        <begin position="507"/>
        <end position="517"/>
    </location>
</feature>
<gene>
    <name evidence="2" type="ORF">CLCR_00152</name>
</gene>
<reference evidence="3" key="1">
    <citation type="submission" date="2015-07" db="EMBL/GenBank/DDBJ databases">
        <authorList>
            <person name="Teixeira M.M."/>
            <person name="Souza R.C."/>
            <person name="Almeida L.G."/>
            <person name="Vicente V.A."/>
            <person name="de Hoog S."/>
            <person name="Bocca A.L."/>
            <person name="de Almeida S.R."/>
            <person name="Vasconcelos A.T."/>
            <person name="Felipe M.S."/>
        </authorList>
    </citation>
    <scope>NUCLEOTIDE SEQUENCE [LARGE SCALE GENOMIC DNA]</scope>
    <source>
        <strain evidence="3">KSF</strain>
    </source>
</reference>
<feature type="compositionally biased region" description="Low complexity" evidence="1">
    <location>
        <begin position="1103"/>
        <end position="1122"/>
    </location>
</feature>
<keyword evidence="3" id="KW-1185">Reference proteome</keyword>
<feature type="region of interest" description="Disordered" evidence="1">
    <location>
        <begin position="545"/>
        <end position="772"/>
    </location>
</feature>
<feature type="compositionally biased region" description="Polar residues" evidence="1">
    <location>
        <begin position="888"/>
        <end position="908"/>
    </location>
</feature>
<evidence type="ECO:0000256" key="1">
    <source>
        <dbReference type="SAM" id="MobiDB-lite"/>
    </source>
</evidence>
<feature type="compositionally biased region" description="Polar residues" evidence="1">
    <location>
        <begin position="1023"/>
        <end position="1039"/>
    </location>
</feature>
<feature type="compositionally biased region" description="Polar residues" evidence="1">
    <location>
        <begin position="552"/>
        <end position="570"/>
    </location>
</feature>
<feature type="compositionally biased region" description="Low complexity" evidence="1">
    <location>
        <begin position="786"/>
        <end position="795"/>
    </location>
</feature>
<feature type="compositionally biased region" description="Basic and acidic residues" evidence="1">
    <location>
        <begin position="983"/>
        <end position="1001"/>
    </location>
</feature>
<dbReference type="OrthoDB" id="3946221at2759"/>
<evidence type="ECO:0000313" key="2">
    <source>
        <dbReference type="EMBL" id="OCT54156.1"/>
    </source>
</evidence>
<feature type="compositionally biased region" description="Basic and acidic residues" evidence="1">
    <location>
        <begin position="571"/>
        <end position="590"/>
    </location>
</feature>
<feature type="compositionally biased region" description="Polar residues" evidence="1">
    <location>
        <begin position="259"/>
        <end position="275"/>
    </location>
</feature>
<feature type="compositionally biased region" description="Basic and acidic residues" evidence="1">
    <location>
        <begin position="313"/>
        <end position="323"/>
    </location>
</feature>
<accession>A0A1C1D0C1</accession>
<dbReference type="VEuPathDB" id="FungiDB:CLCR_00152"/>
<dbReference type="EMBL" id="LGRB01000006">
    <property type="protein sequence ID" value="OCT54156.1"/>
    <property type="molecule type" value="Genomic_DNA"/>
</dbReference>
<proteinExistence type="predicted"/>
<feature type="compositionally biased region" description="Polar residues" evidence="1">
    <location>
        <begin position="598"/>
        <end position="627"/>
    </location>
</feature>
<feature type="compositionally biased region" description="Basic and acidic residues" evidence="1">
    <location>
        <begin position="672"/>
        <end position="688"/>
    </location>
</feature>
<evidence type="ECO:0000313" key="3">
    <source>
        <dbReference type="Proteomes" id="UP000094526"/>
    </source>
</evidence>
<feature type="compositionally biased region" description="Low complexity" evidence="1">
    <location>
        <begin position="1065"/>
        <end position="1080"/>
    </location>
</feature>
<feature type="compositionally biased region" description="Low complexity" evidence="1">
    <location>
        <begin position="202"/>
        <end position="216"/>
    </location>
</feature>
<feature type="compositionally biased region" description="Basic and acidic residues" evidence="1">
    <location>
        <begin position="1088"/>
        <end position="1100"/>
    </location>
</feature>